<sequence length="114" mass="11936">MTTMTAHLTVTPQRTRRRGARGGFGLNARRAAAILWAGDAAGDVVPAGEAIDVQRMLLAIGLLEPDALTGTWNAATLGAIAAFQRDHGLDPDGVAGPRTFDLLQLRCEASSQLA</sequence>
<evidence type="ECO:0000313" key="4">
    <source>
        <dbReference type="Proteomes" id="UP001277761"/>
    </source>
</evidence>
<dbReference type="InterPro" id="IPR036366">
    <property type="entry name" value="PGBDSf"/>
</dbReference>
<dbReference type="InterPro" id="IPR036365">
    <property type="entry name" value="PGBD-like_sf"/>
</dbReference>
<dbReference type="Gene3D" id="1.10.101.10">
    <property type="entry name" value="PGBD-like superfamily/PGBD"/>
    <property type="match status" value="1"/>
</dbReference>
<name>A0ABU4VHC4_9ACTN</name>
<protein>
    <submittedName>
        <fullName evidence="3">Peptidoglycan-binding domain-containing protein</fullName>
    </submittedName>
</protein>
<dbReference type="Proteomes" id="UP001277761">
    <property type="component" value="Unassembled WGS sequence"/>
</dbReference>
<feature type="region of interest" description="Disordered" evidence="1">
    <location>
        <begin position="1"/>
        <end position="21"/>
    </location>
</feature>
<accession>A0ABU4VHC4</accession>
<gene>
    <name evidence="3" type="ORF">SK069_06445</name>
</gene>
<proteinExistence type="predicted"/>
<reference evidence="3 4" key="1">
    <citation type="submission" date="2023-11" db="EMBL/GenBank/DDBJ databases">
        <authorList>
            <person name="Xu M."/>
            <person name="Jiang T."/>
        </authorList>
    </citation>
    <scope>NUCLEOTIDE SEQUENCE [LARGE SCALE GENOMIC DNA]</scope>
    <source>
        <strain evidence="3 4">SD</strain>
    </source>
</reference>
<dbReference type="Pfam" id="PF01471">
    <property type="entry name" value="PG_binding_1"/>
    <property type="match status" value="1"/>
</dbReference>
<dbReference type="EMBL" id="JAXAVX010000002">
    <property type="protein sequence ID" value="MDX8151222.1"/>
    <property type="molecule type" value="Genomic_DNA"/>
</dbReference>
<feature type="compositionally biased region" description="Polar residues" evidence="1">
    <location>
        <begin position="1"/>
        <end position="13"/>
    </location>
</feature>
<evidence type="ECO:0000313" key="3">
    <source>
        <dbReference type="EMBL" id="MDX8151222.1"/>
    </source>
</evidence>
<organism evidence="3 4">
    <name type="scientific">Patulibacter brassicae</name>
    <dbReference type="NCBI Taxonomy" id="1705717"/>
    <lineage>
        <taxon>Bacteria</taxon>
        <taxon>Bacillati</taxon>
        <taxon>Actinomycetota</taxon>
        <taxon>Thermoleophilia</taxon>
        <taxon>Solirubrobacterales</taxon>
        <taxon>Patulibacteraceae</taxon>
        <taxon>Patulibacter</taxon>
    </lineage>
</organism>
<evidence type="ECO:0000259" key="2">
    <source>
        <dbReference type="Pfam" id="PF01471"/>
    </source>
</evidence>
<dbReference type="RefSeq" id="WP_319953372.1">
    <property type="nucleotide sequence ID" value="NZ_JAXAVX010000002.1"/>
</dbReference>
<keyword evidence="4" id="KW-1185">Reference proteome</keyword>
<comment type="caution">
    <text evidence="3">The sequence shown here is derived from an EMBL/GenBank/DDBJ whole genome shotgun (WGS) entry which is preliminary data.</text>
</comment>
<evidence type="ECO:0000256" key="1">
    <source>
        <dbReference type="SAM" id="MobiDB-lite"/>
    </source>
</evidence>
<feature type="domain" description="Peptidoglycan binding-like" evidence="2">
    <location>
        <begin position="51"/>
        <end position="103"/>
    </location>
</feature>
<dbReference type="SUPFAM" id="SSF47090">
    <property type="entry name" value="PGBD-like"/>
    <property type="match status" value="1"/>
</dbReference>
<dbReference type="InterPro" id="IPR002477">
    <property type="entry name" value="Peptidoglycan-bd-like"/>
</dbReference>